<evidence type="ECO:0000313" key="2">
    <source>
        <dbReference type="EMBL" id="KAF2452448.1"/>
    </source>
</evidence>
<dbReference type="AlphaFoldDB" id="A0A6A6NLB7"/>
<name>A0A6A6NLB7_9PEZI</name>
<feature type="compositionally biased region" description="Basic and acidic residues" evidence="1">
    <location>
        <begin position="12"/>
        <end position="21"/>
    </location>
</feature>
<gene>
    <name evidence="2" type="ORF">BDY21DRAFT_359194</name>
</gene>
<keyword evidence="3" id="KW-1185">Reference proteome</keyword>
<organism evidence="2 3">
    <name type="scientific">Lineolata rhizophorae</name>
    <dbReference type="NCBI Taxonomy" id="578093"/>
    <lineage>
        <taxon>Eukaryota</taxon>
        <taxon>Fungi</taxon>
        <taxon>Dikarya</taxon>
        <taxon>Ascomycota</taxon>
        <taxon>Pezizomycotina</taxon>
        <taxon>Dothideomycetes</taxon>
        <taxon>Dothideomycetes incertae sedis</taxon>
        <taxon>Lineolatales</taxon>
        <taxon>Lineolataceae</taxon>
        <taxon>Lineolata</taxon>
    </lineage>
</organism>
<reference evidence="2" key="1">
    <citation type="journal article" date="2020" name="Stud. Mycol.">
        <title>101 Dothideomycetes genomes: a test case for predicting lifestyles and emergence of pathogens.</title>
        <authorList>
            <person name="Haridas S."/>
            <person name="Albert R."/>
            <person name="Binder M."/>
            <person name="Bloem J."/>
            <person name="Labutti K."/>
            <person name="Salamov A."/>
            <person name="Andreopoulos B."/>
            <person name="Baker S."/>
            <person name="Barry K."/>
            <person name="Bills G."/>
            <person name="Bluhm B."/>
            <person name="Cannon C."/>
            <person name="Castanera R."/>
            <person name="Culley D."/>
            <person name="Daum C."/>
            <person name="Ezra D."/>
            <person name="Gonzalez J."/>
            <person name="Henrissat B."/>
            <person name="Kuo A."/>
            <person name="Liang C."/>
            <person name="Lipzen A."/>
            <person name="Lutzoni F."/>
            <person name="Magnuson J."/>
            <person name="Mondo S."/>
            <person name="Nolan M."/>
            <person name="Ohm R."/>
            <person name="Pangilinan J."/>
            <person name="Park H.-J."/>
            <person name="Ramirez L."/>
            <person name="Alfaro M."/>
            <person name="Sun H."/>
            <person name="Tritt A."/>
            <person name="Yoshinaga Y."/>
            <person name="Zwiers L.-H."/>
            <person name="Turgeon B."/>
            <person name="Goodwin S."/>
            <person name="Spatafora J."/>
            <person name="Crous P."/>
            <person name="Grigoriev I."/>
        </authorList>
    </citation>
    <scope>NUCLEOTIDE SEQUENCE</scope>
    <source>
        <strain evidence="2">ATCC 16933</strain>
    </source>
</reference>
<proteinExistence type="predicted"/>
<sequence length="242" mass="24460">MEEGQPAVAGEGETKEGKEGGDEVGTTGEGMVEQMDVDMPEVAEKPEEQAAAETVPEESAANESKGEGHEQAAPVQEERTQEDGPEAEGVTTEHGDQGREKTEDVEMAEDRGGDAQPAAEPPAEEPKPEVPVEAEGTNVEAKTETVAQKEGGEGEEAQATASDGVAPEVAVEEVEAKGEGAEQGKGVEDEVDVVGPGSEKGVEAGGGEGTGDAAGGNADTAPAPVLAEEGAAEKGDEKEESA</sequence>
<feature type="compositionally biased region" description="Low complexity" evidence="1">
    <location>
        <begin position="215"/>
        <end position="229"/>
    </location>
</feature>
<dbReference type="EMBL" id="MU001709">
    <property type="protein sequence ID" value="KAF2452448.1"/>
    <property type="molecule type" value="Genomic_DNA"/>
</dbReference>
<feature type="compositionally biased region" description="Low complexity" evidence="1">
    <location>
        <begin position="24"/>
        <end position="33"/>
    </location>
</feature>
<dbReference type="Proteomes" id="UP000799766">
    <property type="component" value="Unassembled WGS sequence"/>
</dbReference>
<protein>
    <submittedName>
        <fullName evidence="2">Uncharacterized protein</fullName>
    </submittedName>
</protein>
<feature type="compositionally biased region" description="Basic and acidic residues" evidence="1">
    <location>
        <begin position="231"/>
        <end position="242"/>
    </location>
</feature>
<feature type="compositionally biased region" description="Basic and acidic residues" evidence="1">
    <location>
        <begin position="174"/>
        <end position="188"/>
    </location>
</feature>
<feature type="region of interest" description="Disordered" evidence="1">
    <location>
        <begin position="1"/>
        <end position="242"/>
    </location>
</feature>
<feature type="compositionally biased region" description="Gly residues" evidence="1">
    <location>
        <begin position="203"/>
        <end position="214"/>
    </location>
</feature>
<accession>A0A6A6NLB7</accession>
<feature type="compositionally biased region" description="Basic and acidic residues" evidence="1">
    <location>
        <begin position="64"/>
        <end position="82"/>
    </location>
</feature>
<feature type="compositionally biased region" description="Basic and acidic residues" evidence="1">
    <location>
        <begin position="91"/>
        <end position="113"/>
    </location>
</feature>
<evidence type="ECO:0000256" key="1">
    <source>
        <dbReference type="SAM" id="MobiDB-lite"/>
    </source>
</evidence>
<evidence type="ECO:0000313" key="3">
    <source>
        <dbReference type="Proteomes" id="UP000799766"/>
    </source>
</evidence>